<dbReference type="InterPro" id="IPR046342">
    <property type="entry name" value="CBS_dom_sf"/>
</dbReference>
<evidence type="ECO:0000256" key="7">
    <source>
        <dbReference type="SAM" id="MobiDB-lite"/>
    </source>
</evidence>
<dbReference type="PRINTS" id="PR00080">
    <property type="entry name" value="SDRFAMILY"/>
</dbReference>
<evidence type="ECO:0000256" key="3">
    <source>
        <dbReference type="ARBA" id="ARBA00022857"/>
    </source>
</evidence>
<proteinExistence type="predicted"/>
<feature type="transmembrane region" description="Helical" evidence="8">
    <location>
        <begin position="142"/>
        <end position="162"/>
    </location>
</feature>
<dbReference type="PROSITE" id="PS00061">
    <property type="entry name" value="ADH_SHORT"/>
    <property type="match status" value="1"/>
</dbReference>
<evidence type="ECO:0000256" key="1">
    <source>
        <dbReference type="ARBA" id="ARBA00004141"/>
    </source>
</evidence>
<protein>
    <recommendedName>
        <fullName evidence="9">CNNM transmembrane domain-containing protein</fullName>
    </recommendedName>
</protein>
<dbReference type="PANTHER" id="PTHR12064">
    <property type="entry name" value="METAL TRANSPORTER CNNM"/>
    <property type="match status" value="1"/>
</dbReference>
<feature type="region of interest" description="Disordered" evidence="7">
    <location>
        <begin position="748"/>
        <end position="848"/>
    </location>
</feature>
<dbReference type="InterPro" id="IPR002550">
    <property type="entry name" value="CNNM"/>
</dbReference>
<reference evidence="10" key="1">
    <citation type="submission" date="2021-02" db="EMBL/GenBank/DDBJ databases">
        <title>Psilocybe cubensis genome.</title>
        <authorList>
            <person name="Mckernan K.J."/>
            <person name="Crawford S."/>
            <person name="Trippe A."/>
            <person name="Kane L.T."/>
            <person name="Mclaughlin S."/>
        </authorList>
    </citation>
    <scope>NUCLEOTIDE SEQUENCE [LARGE SCALE GENOMIC DNA]</scope>
    <source>
        <strain evidence="10">MGC-MH-2018</strain>
    </source>
</reference>
<feature type="region of interest" description="Disordered" evidence="7">
    <location>
        <begin position="1283"/>
        <end position="1308"/>
    </location>
</feature>
<feature type="region of interest" description="Disordered" evidence="7">
    <location>
        <begin position="979"/>
        <end position="1095"/>
    </location>
</feature>
<comment type="subcellular location">
    <subcellularLocation>
        <location evidence="1">Membrane</location>
        <topology evidence="1">Multi-pass membrane protein</topology>
    </subcellularLocation>
</comment>
<feature type="transmembrane region" description="Helical" evidence="8">
    <location>
        <begin position="116"/>
        <end position="136"/>
    </location>
</feature>
<dbReference type="SUPFAM" id="SSF54631">
    <property type="entry name" value="CBS-domain pair"/>
    <property type="match status" value="1"/>
</dbReference>
<feature type="transmembrane region" description="Helical" evidence="8">
    <location>
        <begin position="58"/>
        <end position="82"/>
    </location>
</feature>
<feature type="region of interest" description="Disordered" evidence="7">
    <location>
        <begin position="941"/>
        <end position="965"/>
    </location>
</feature>
<dbReference type="InterPro" id="IPR045095">
    <property type="entry name" value="ACDP"/>
</dbReference>
<dbReference type="Pfam" id="PF00106">
    <property type="entry name" value="adh_short"/>
    <property type="match status" value="1"/>
</dbReference>
<feature type="compositionally biased region" description="Low complexity" evidence="7">
    <location>
        <begin position="1058"/>
        <end position="1071"/>
    </location>
</feature>
<dbReference type="InterPro" id="IPR036291">
    <property type="entry name" value="NAD(P)-bd_dom_sf"/>
</dbReference>
<dbReference type="FunFam" id="3.10.580.10:FF:000053">
    <property type="entry name" value="Unplaced genomic scaffold supercont1.12, whole genome shotgun sequence"/>
    <property type="match status" value="1"/>
</dbReference>
<dbReference type="Gene3D" id="3.10.580.10">
    <property type="entry name" value="CBS-domain"/>
    <property type="match status" value="2"/>
</dbReference>
<evidence type="ECO:0000256" key="5">
    <source>
        <dbReference type="ARBA" id="ARBA00023136"/>
    </source>
</evidence>
<dbReference type="EMBL" id="JAFIQS010000013">
    <property type="protein sequence ID" value="KAG5163921.1"/>
    <property type="molecule type" value="Genomic_DNA"/>
</dbReference>
<organism evidence="10">
    <name type="scientific">Psilocybe cubensis</name>
    <name type="common">Psychedelic mushroom</name>
    <name type="synonym">Stropharia cubensis</name>
    <dbReference type="NCBI Taxonomy" id="181762"/>
    <lineage>
        <taxon>Eukaryota</taxon>
        <taxon>Fungi</taxon>
        <taxon>Dikarya</taxon>
        <taxon>Basidiomycota</taxon>
        <taxon>Agaricomycotina</taxon>
        <taxon>Agaricomycetes</taxon>
        <taxon>Agaricomycetidae</taxon>
        <taxon>Agaricales</taxon>
        <taxon>Agaricineae</taxon>
        <taxon>Strophariaceae</taxon>
        <taxon>Psilocybe</taxon>
    </lineage>
</organism>
<feature type="compositionally biased region" description="Basic and acidic residues" evidence="7">
    <location>
        <begin position="804"/>
        <end position="848"/>
    </location>
</feature>
<dbReference type="GO" id="GO:0016020">
    <property type="term" value="C:membrane"/>
    <property type="evidence" value="ECO:0007669"/>
    <property type="project" value="UniProtKB-SubCell"/>
</dbReference>
<name>A0A8H7XPZ1_PSICU</name>
<keyword evidence="5 6" id="KW-0472">Membrane</keyword>
<evidence type="ECO:0000313" key="10">
    <source>
        <dbReference type="EMBL" id="KAG5163921.1"/>
    </source>
</evidence>
<dbReference type="SUPFAM" id="SSF51735">
    <property type="entry name" value="NAD(P)-binding Rossmann-fold domains"/>
    <property type="match status" value="2"/>
</dbReference>
<dbReference type="GO" id="GO:0005737">
    <property type="term" value="C:cytoplasm"/>
    <property type="evidence" value="ECO:0007669"/>
    <property type="project" value="TreeGrafter"/>
</dbReference>
<dbReference type="CDD" id="cd04590">
    <property type="entry name" value="CBS_pair_CorC_HlyC_assoc"/>
    <property type="match status" value="1"/>
</dbReference>
<dbReference type="InterPro" id="IPR020904">
    <property type="entry name" value="Sc_DH/Rdtase_CS"/>
</dbReference>
<dbReference type="GO" id="GO:0010960">
    <property type="term" value="P:magnesium ion homeostasis"/>
    <property type="evidence" value="ECO:0007669"/>
    <property type="project" value="InterPro"/>
</dbReference>
<keyword evidence="4 6" id="KW-1133">Transmembrane helix</keyword>
<comment type="caution">
    <text evidence="10">The sequence shown here is derived from an EMBL/GenBank/DDBJ whole genome shotgun (WGS) entry which is preliminary data.</text>
</comment>
<feature type="compositionally biased region" description="Polar residues" evidence="7">
    <location>
        <begin position="1072"/>
        <end position="1091"/>
    </location>
</feature>
<sequence>MVPVPISARNSHSSRLVYILFSLAAQHAPRFFHRSSGELSNAVLAKREKFDPHQTKDIVFVVLIPILVLLSGLFAGLTLGYMSLDETQLNVLSISGTPEQRKYANKIMPIRKNGHLLLVTLLLANMIVNESLPVIADPVLGGGVQSVVVSTVLIVIFAEIIPQSLFTRHGLYLGAKMAGFTRYLIYAMTIIAWPVAKLLIQRKSPIDTDLTREAATFAEINPDYNKDVPASASATAVGFIGTPEDVAGVVSYLVSDRARFMTGQVLGKLDGKCRPNSFQSTHTAAAYSTLRNLPSLHRVAVVTGAGKGIGRAVALQLAHDGYDIAVNDIHSMASSVNELCKTIREEMGRKAVALTGDVSLDIDVRRVVDGAVDVLGSVDVMVANAGIAVYKSILDTTTNDWENVLGVNGRGTFLCYKYAAEQMIKQKRGGRIIGASSLAGKQGLPNSCSYSASKFAVTSLTQTGAREWAKYGITVNAYAPGPIETDMRIATALGFNGTPEDIGGLPLTPPGGLTDGGNWFFFFSRRTLLRTLFCKRSDNWNWTLSLLNLYSGPITASSTAEQVKLKELIAMHSSHATHGGDLKTDTVTIIGATLDLQEKVVKQAMTPIKDVFMLSIDSKLDYALLKKICQTGHSRVPVYEEVDVPVSVVAGADEIEDDSHKPGQRTLKVKKIIGILLVKQCVLLDPKEATPLRKIPLNKVPFVPNNEPLLGILDKFQEGRSHMAIVSRFSVEKAASVKKAVKRGLTQRLRERVGMGDTDSDTESEDEKNVTRPTKLGGRRKLMQGLKRKSSDESTQDGDTPDAMYKHQYDIEKATSKDSETSDKPKGTEVKGNDKEKEGGRKSEEARRTITGFQLPSLGGMTNMSSMEQSMPADAVLAKEGAAEFLQGFDPAVMPLGIITLEDVLEELIGEEIYDEFDTQGAHGDPYEVPPQVVIQTEAEHGLPSSTHGAEAARTHAHQKGPSTLTAQIPTALKGLGFFRTRSAPPVPREERDAPERSTDATEGATPVKSVRIGEVAHVDLNSGAREPMHNTATPIQMPKPIRSPGRSPPSVILEQHSSVSSSDSGVLTSLKPTSPDSTLNSPSTEATTAPSGHVNLGAAAPAAVTQPSFPLPLSVSASTSVGPNLSTAHKIDKVPSRSTSPAPLEAILLDRKRRLAQAAHGQAQTSAVGTPVGSIAPSPVPSLGGGGLRVADALAASAPGSATTSPLVTPVPSMMGTAAVSGSASHAGNVSGAGVHAGSTTTPGLRVAVPTTSKGTRFKSSPLGGVERAGVVIAEQLKAAYSSASRDGETDVDSSAGKNVTTDEGKM</sequence>
<evidence type="ECO:0000256" key="4">
    <source>
        <dbReference type="ARBA" id="ARBA00022989"/>
    </source>
</evidence>
<dbReference type="GO" id="GO:0030026">
    <property type="term" value="P:intracellular manganese ion homeostasis"/>
    <property type="evidence" value="ECO:0007669"/>
    <property type="project" value="TreeGrafter"/>
</dbReference>
<dbReference type="PANTHER" id="PTHR12064:SF90">
    <property type="entry name" value="CNNM TRANSMEMBRANE DOMAIN-CONTAINING PROTEIN"/>
    <property type="match status" value="1"/>
</dbReference>
<dbReference type="Pfam" id="PF01595">
    <property type="entry name" value="CNNM"/>
    <property type="match status" value="1"/>
</dbReference>
<evidence type="ECO:0000259" key="9">
    <source>
        <dbReference type="PROSITE" id="PS51846"/>
    </source>
</evidence>
<accession>A0A8H7XPZ1</accession>
<dbReference type="InterPro" id="IPR002347">
    <property type="entry name" value="SDR_fam"/>
</dbReference>
<feature type="compositionally biased region" description="Basic residues" evidence="7">
    <location>
        <begin position="777"/>
        <end position="788"/>
    </location>
</feature>
<dbReference type="Gene3D" id="3.40.50.720">
    <property type="entry name" value="NAD(P)-binding Rossmann-like Domain"/>
    <property type="match status" value="2"/>
</dbReference>
<evidence type="ECO:0000256" key="6">
    <source>
        <dbReference type="PROSITE-ProRule" id="PRU01193"/>
    </source>
</evidence>
<dbReference type="PROSITE" id="PS51846">
    <property type="entry name" value="CNNM"/>
    <property type="match status" value="1"/>
</dbReference>
<gene>
    <name evidence="10" type="ORF">JR316_011118</name>
</gene>
<dbReference type="FunFam" id="3.40.50.720:FF:000084">
    <property type="entry name" value="Short-chain dehydrogenase reductase"/>
    <property type="match status" value="1"/>
</dbReference>
<keyword evidence="3" id="KW-0521">NADP</keyword>
<feature type="transmembrane region" description="Helical" evidence="8">
    <location>
        <begin position="183"/>
        <end position="200"/>
    </location>
</feature>
<evidence type="ECO:0000256" key="2">
    <source>
        <dbReference type="ARBA" id="ARBA00022692"/>
    </source>
</evidence>
<dbReference type="PRINTS" id="PR00081">
    <property type="entry name" value="GDHRDH"/>
</dbReference>
<feature type="domain" description="CNNM transmembrane" evidence="9">
    <location>
        <begin position="53"/>
        <end position="228"/>
    </location>
</feature>
<evidence type="ECO:0000256" key="8">
    <source>
        <dbReference type="SAM" id="Phobius"/>
    </source>
</evidence>
<dbReference type="InterPro" id="IPR044751">
    <property type="entry name" value="Ion_transp-like_CBS"/>
</dbReference>
<keyword evidence="2 6" id="KW-0812">Transmembrane</keyword>
<feature type="compositionally biased region" description="Basic and acidic residues" evidence="7">
    <location>
        <begin position="988"/>
        <end position="1000"/>
    </location>
</feature>